<dbReference type="Pfam" id="PF07690">
    <property type="entry name" value="MFS_1"/>
    <property type="match status" value="2"/>
</dbReference>
<keyword evidence="1" id="KW-0472">Membrane</keyword>
<feature type="domain" description="Major facilitator superfamily (MFS) profile" evidence="2">
    <location>
        <begin position="197"/>
        <end position="388"/>
    </location>
</feature>
<protein>
    <submittedName>
        <fullName evidence="3">MFS transporter</fullName>
    </submittedName>
</protein>
<dbReference type="GO" id="GO:0022857">
    <property type="term" value="F:transmembrane transporter activity"/>
    <property type="evidence" value="ECO:0007669"/>
    <property type="project" value="InterPro"/>
</dbReference>
<evidence type="ECO:0000313" key="3">
    <source>
        <dbReference type="EMBL" id="ARM75699.1"/>
    </source>
</evidence>
<dbReference type="SUPFAM" id="SSF103473">
    <property type="entry name" value="MFS general substrate transporter"/>
    <property type="match status" value="1"/>
</dbReference>
<keyword evidence="1" id="KW-0812">Transmembrane</keyword>
<dbReference type="Gene3D" id="1.20.1250.20">
    <property type="entry name" value="MFS general substrate transporter like domains"/>
    <property type="match status" value="2"/>
</dbReference>
<keyword evidence="4" id="KW-1185">Reference proteome</keyword>
<dbReference type="RefSeq" id="WP_148691473.1">
    <property type="nucleotide sequence ID" value="NZ_CP020477.1"/>
</dbReference>
<reference evidence="3 4" key="1">
    <citation type="submission" date="2017-03" db="EMBL/GenBank/DDBJ databases">
        <title>Sulfur activation and transportation mechanism of thermophilic Archaea Acidianus manzaensis YN-25.</title>
        <authorList>
            <person name="Ma Y."/>
            <person name="Yang Y."/>
            <person name="Xia J."/>
        </authorList>
    </citation>
    <scope>NUCLEOTIDE SEQUENCE [LARGE SCALE GENOMIC DNA]</scope>
    <source>
        <strain evidence="3 4">YN-25</strain>
    </source>
</reference>
<feature type="transmembrane region" description="Helical" evidence="1">
    <location>
        <begin position="167"/>
        <end position="184"/>
    </location>
</feature>
<dbReference type="EMBL" id="CP020477">
    <property type="protein sequence ID" value="ARM75699.1"/>
    <property type="molecule type" value="Genomic_DNA"/>
</dbReference>
<feature type="transmembrane region" description="Helical" evidence="1">
    <location>
        <begin position="46"/>
        <end position="65"/>
    </location>
</feature>
<keyword evidence="1" id="KW-1133">Transmembrane helix</keyword>
<accession>A0A1W6JZL3</accession>
<gene>
    <name evidence="3" type="ORF">B6F84_06365</name>
</gene>
<evidence type="ECO:0000256" key="1">
    <source>
        <dbReference type="SAM" id="Phobius"/>
    </source>
</evidence>
<dbReference type="Proteomes" id="UP000193404">
    <property type="component" value="Chromosome"/>
</dbReference>
<feature type="transmembrane region" description="Helical" evidence="1">
    <location>
        <begin position="134"/>
        <end position="152"/>
    </location>
</feature>
<feature type="transmembrane region" description="Helical" evidence="1">
    <location>
        <begin position="77"/>
        <end position="94"/>
    </location>
</feature>
<evidence type="ECO:0000259" key="2">
    <source>
        <dbReference type="PROSITE" id="PS50850"/>
    </source>
</evidence>
<dbReference type="PANTHER" id="PTHR23531">
    <property type="entry name" value="QUINOLENE RESISTANCE PROTEIN NORA"/>
    <property type="match status" value="1"/>
</dbReference>
<feature type="transmembrane region" description="Helical" evidence="1">
    <location>
        <begin position="291"/>
        <end position="316"/>
    </location>
</feature>
<dbReference type="InterPro" id="IPR036259">
    <property type="entry name" value="MFS_trans_sf"/>
</dbReference>
<dbReference type="InterPro" id="IPR052714">
    <property type="entry name" value="MFS_Exporter"/>
</dbReference>
<feature type="transmembrane region" description="Helical" evidence="1">
    <location>
        <begin position="235"/>
        <end position="255"/>
    </location>
</feature>
<dbReference type="GeneID" id="41590527"/>
<feature type="transmembrane region" description="Helical" evidence="1">
    <location>
        <begin position="205"/>
        <end position="229"/>
    </location>
</feature>
<evidence type="ECO:0000313" key="4">
    <source>
        <dbReference type="Proteomes" id="UP000193404"/>
    </source>
</evidence>
<dbReference type="AlphaFoldDB" id="A0A1W6JZL3"/>
<proteinExistence type="predicted"/>
<feature type="transmembrane region" description="Helical" evidence="1">
    <location>
        <begin position="267"/>
        <end position="285"/>
    </location>
</feature>
<name>A0A1W6JZL3_9CREN</name>
<feature type="transmembrane region" description="Helical" evidence="1">
    <location>
        <begin position="356"/>
        <end position="379"/>
    </location>
</feature>
<organism evidence="3 4">
    <name type="scientific">Acidianus manzaensis</name>
    <dbReference type="NCBI Taxonomy" id="282676"/>
    <lineage>
        <taxon>Archaea</taxon>
        <taxon>Thermoproteota</taxon>
        <taxon>Thermoprotei</taxon>
        <taxon>Sulfolobales</taxon>
        <taxon>Sulfolobaceae</taxon>
        <taxon>Acidianus</taxon>
    </lineage>
</organism>
<dbReference type="InterPro" id="IPR011701">
    <property type="entry name" value="MFS"/>
</dbReference>
<dbReference type="PROSITE" id="PS50850">
    <property type="entry name" value="MFS"/>
    <property type="match status" value="1"/>
</dbReference>
<dbReference type="KEGG" id="aman:B6F84_06365"/>
<dbReference type="PANTHER" id="PTHR23531:SF1">
    <property type="entry name" value="QUINOLENE RESISTANCE PROTEIN NORA"/>
    <property type="match status" value="1"/>
</dbReference>
<feature type="transmembrane region" description="Helical" evidence="1">
    <location>
        <begin position="100"/>
        <end position="122"/>
    </location>
</feature>
<dbReference type="InterPro" id="IPR020846">
    <property type="entry name" value="MFS_dom"/>
</dbReference>
<dbReference type="OrthoDB" id="34376at2157"/>
<sequence length="388" mass="43259">MSTQKNFLYLAITLSLLTIASRATNNMVVTTLPDLGKYVFNFNNLIAGALDSLIYIATFISTSYLNPKFNPAIRRKMFIIANAIIALTLVGYYLSNIDLLWIITVVSGISFGLILPNLITSASLSNDKKTAERLLGLYSTSLSISLILGPSLESYILYVTGKDYRDVFLFFIPIALLGFALSWTMKFPDVKKEERGISVLKSKGFISSILSITTYNVPFAAFTAFLTIYGIEKFHLSPAVAYSAYIPFFALSFLTRTFMTIRPFNSLRMPLLVSILITIFGVVGMTFAPTVIIFLVSMALLGIPHGSIFPMSTIMIARSTTQEERNAVNSYFLAYNNILFTTIPAIVGYLSQLIGLSYSILILEIPVIISALIFFRLFWSDRIINFRE</sequence>
<feature type="transmembrane region" description="Helical" evidence="1">
    <location>
        <begin position="328"/>
        <end position="350"/>
    </location>
</feature>
<dbReference type="STRING" id="282676.B6F84_06365"/>